<proteinExistence type="predicted"/>
<accession>A0A915ANP3</accession>
<dbReference type="Gene3D" id="2.60.40.2840">
    <property type="match status" value="1"/>
</dbReference>
<feature type="compositionally biased region" description="Basic and acidic residues" evidence="1">
    <location>
        <begin position="493"/>
        <end position="504"/>
    </location>
</feature>
<feature type="region of interest" description="Disordered" evidence="1">
    <location>
        <begin position="355"/>
        <end position="376"/>
    </location>
</feature>
<feature type="domain" description="SKICH" evidence="2">
    <location>
        <begin position="16"/>
        <end position="133"/>
    </location>
</feature>
<feature type="compositionally biased region" description="Basic and acidic residues" evidence="1">
    <location>
        <begin position="355"/>
        <end position="372"/>
    </location>
</feature>
<feature type="compositionally biased region" description="Polar residues" evidence="1">
    <location>
        <begin position="508"/>
        <end position="525"/>
    </location>
</feature>
<dbReference type="AlphaFoldDB" id="A0A915ANP3"/>
<name>A0A915ANP3_PARUN</name>
<feature type="region of interest" description="Disordered" evidence="1">
    <location>
        <begin position="493"/>
        <end position="580"/>
    </location>
</feature>
<feature type="compositionally biased region" description="Basic and acidic residues" evidence="1">
    <location>
        <begin position="466"/>
        <end position="480"/>
    </location>
</feature>
<sequence>MNVLEMHLTVLKRPLVRFSDVHGGYLEGATLTFNVEYEPELEVTSQDWVAIIPAGSNDLRQFVSFQIAPMHNEACHRMFDVDTNGNEAHGGQRPHTHSICFDPQFAPIPARHFYQLIFVSESRRAIIGRSSLFYVEPNRTFVRANRLKTMRDTVVTDETLNRKPAMGSCLLKTLLCGAPLFSSVSPPTTKTSTHFFEAPPPPYSESSEEGVFQTQPTSIHSTESTYDYIKRYISDVLKQPVLEPDRSVSMYEMGHVSNMNGSHEPKDIHEHYQKLMCQLSMSNSSLLRENESFRARFQHLQMILQDHIDHLHNIYYTLYLNGFSILKFPDGESVDLSQFRGIELGLVEREAPKLLRRSEASSDPVEIKDDQHNPQNAIDELSELASTILRNRDGEADRQSDSSHSQNEHDKEELRVAMLKCITKSKYDDVDDYLQWLNDCTTTVSRLPSRRELWNEQLSDVDEAEREVSRSENGSRKEHLDSDHLWKRSFENERYRRSESDTRVPTDPINSTEEMGKMQRTSPKQRPTRHRAMSLGCSKMNGFISARQSGNTKKPSPRRSLANLASLRNDTSKSPRRNLI</sequence>
<evidence type="ECO:0000313" key="4">
    <source>
        <dbReference type="WBParaSite" id="PgR010_g048_t01"/>
    </source>
</evidence>
<dbReference type="Proteomes" id="UP000887569">
    <property type="component" value="Unplaced"/>
</dbReference>
<protein>
    <submittedName>
        <fullName evidence="4">SKICH domain-containing protein</fullName>
    </submittedName>
</protein>
<evidence type="ECO:0000259" key="2">
    <source>
        <dbReference type="Pfam" id="PF17751"/>
    </source>
</evidence>
<evidence type="ECO:0000313" key="3">
    <source>
        <dbReference type="Proteomes" id="UP000887569"/>
    </source>
</evidence>
<reference evidence="4" key="1">
    <citation type="submission" date="2022-11" db="UniProtKB">
        <authorList>
            <consortium name="WormBaseParasite"/>
        </authorList>
    </citation>
    <scope>IDENTIFICATION</scope>
</reference>
<dbReference type="Pfam" id="PF17751">
    <property type="entry name" value="SKICH"/>
    <property type="match status" value="1"/>
</dbReference>
<evidence type="ECO:0000256" key="1">
    <source>
        <dbReference type="SAM" id="MobiDB-lite"/>
    </source>
</evidence>
<feature type="region of interest" description="Disordered" evidence="1">
    <location>
        <begin position="460"/>
        <end position="480"/>
    </location>
</feature>
<dbReference type="WBParaSite" id="PgR010_g048_t01">
    <property type="protein sequence ID" value="PgR010_g048_t01"/>
    <property type="gene ID" value="PgR010_g048"/>
</dbReference>
<dbReference type="InterPro" id="IPR041611">
    <property type="entry name" value="SKICH"/>
</dbReference>
<feature type="region of interest" description="Disordered" evidence="1">
    <location>
        <begin position="393"/>
        <end position="412"/>
    </location>
</feature>
<organism evidence="3 4">
    <name type="scientific">Parascaris univalens</name>
    <name type="common">Nematode worm</name>
    <dbReference type="NCBI Taxonomy" id="6257"/>
    <lineage>
        <taxon>Eukaryota</taxon>
        <taxon>Metazoa</taxon>
        <taxon>Ecdysozoa</taxon>
        <taxon>Nematoda</taxon>
        <taxon>Chromadorea</taxon>
        <taxon>Rhabditida</taxon>
        <taxon>Spirurina</taxon>
        <taxon>Ascaridomorpha</taxon>
        <taxon>Ascaridoidea</taxon>
        <taxon>Ascarididae</taxon>
        <taxon>Parascaris</taxon>
    </lineage>
</organism>
<keyword evidence="3" id="KW-1185">Reference proteome</keyword>